<keyword evidence="1" id="KW-0808">Transferase</keyword>
<comment type="caution">
    <text evidence="1">The sequence shown here is derived from an EMBL/GenBank/DDBJ whole genome shotgun (WGS) entry which is preliminary data.</text>
</comment>
<protein>
    <submittedName>
        <fullName evidence="1">Anthocyanin 3'-O-beta-glucosyltransferase</fullName>
    </submittedName>
</protein>
<sequence length="97" mass="11274">MFGVTANPGSPHTSFESFGFPFNCRKRRQGLHMIWQATCWAVWKARNSMVFEGIPPSVREIVEAIKRTSLRWLTAKRSWAVCLAYEWQKSPLDCLLR</sequence>
<organism evidence="1 2">
    <name type="scientific">Trifolium pratense</name>
    <name type="common">Red clover</name>
    <dbReference type="NCBI Taxonomy" id="57577"/>
    <lineage>
        <taxon>Eukaryota</taxon>
        <taxon>Viridiplantae</taxon>
        <taxon>Streptophyta</taxon>
        <taxon>Embryophyta</taxon>
        <taxon>Tracheophyta</taxon>
        <taxon>Spermatophyta</taxon>
        <taxon>Magnoliopsida</taxon>
        <taxon>eudicotyledons</taxon>
        <taxon>Gunneridae</taxon>
        <taxon>Pentapetalae</taxon>
        <taxon>rosids</taxon>
        <taxon>fabids</taxon>
        <taxon>Fabales</taxon>
        <taxon>Fabaceae</taxon>
        <taxon>Papilionoideae</taxon>
        <taxon>50 kb inversion clade</taxon>
        <taxon>NPAAA clade</taxon>
        <taxon>Hologalegina</taxon>
        <taxon>IRL clade</taxon>
        <taxon>Trifolieae</taxon>
        <taxon>Trifolium</taxon>
    </lineage>
</organism>
<reference evidence="1 2" key="1">
    <citation type="journal article" date="2014" name="Am. J. Bot.">
        <title>Genome assembly and annotation for red clover (Trifolium pratense; Fabaceae).</title>
        <authorList>
            <person name="Istvanek J."/>
            <person name="Jaros M."/>
            <person name="Krenek A."/>
            <person name="Repkova J."/>
        </authorList>
    </citation>
    <scope>NUCLEOTIDE SEQUENCE [LARGE SCALE GENOMIC DNA]</scope>
    <source>
        <strain evidence="2">cv. Tatra</strain>
        <tissue evidence="1">Young leaves</tissue>
    </source>
</reference>
<dbReference type="EMBL" id="ASHM01062292">
    <property type="protein sequence ID" value="PNX90266.1"/>
    <property type="molecule type" value="Genomic_DNA"/>
</dbReference>
<reference evidence="1 2" key="2">
    <citation type="journal article" date="2017" name="Front. Plant Sci.">
        <title>Gene Classification and Mining of Molecular Markers Useful in Red Clover (Trifolium pratense) Breeding.</title>
        <authorList>
            <person name="Istvanek J."/>
            <person name="Dluhosova J."/>
            <person name="Dluhos P."/>
            <person name="Patkova L."/>
            <person name="Nedelnik J."/>
            <person name="Repkova J."/>
        </authorList>
    </citation>
    <scope>NUCLEOTIDE SEQUENCE [LARGE SCALE GENOMIC DNA]</scope>
    <source>
        <strain evidence="2">cv. Tatra</strain>
        <tissue evidence="1">Young leaves</tissue>
    </source>
</reference>
<dbReference type="GO" id="GO:0016740">
    <property type="term" value="F:transferase activity"/>
    <property type="evidence" value="ECO:0007669"/>
    <property type="project" value="UniProtKB-KW"/>
</dbReference>
<dbReference type="AlphaFoldDB" id="A0A2K3MHK3"/>
<name>A0A2K3MHK3_TRIPR</name>
<gene>
    <name evidence="1" type="ORF">L195_g046389</name>
</gene>
<evidence type="ECO:0000313" key="1">
    <source>
        <dbReference type="EMBL" id="PNX90266.1"/>
    </source>
</evidence>
<proteinExistence type="predicted"/>
<evidence type="ECO:0000313" key="2">
    <source>
        <dbReference type="Proteomes" id="UP000236291"/>
    </source>
</evidence>
<accession>A0A2K3MHK3</accession>
<dbReference type="Proteomes" id="UP000236291">
    <property type="component" value="Unassembled WGS sequence"/>
</dbReference>